<evidence type="ECO:0000313" key="1">
    <source>
        <dbReference type="EMBL" id="VVB00220.1"/>
    </source>
</evidence>
<reference evidence="1" key="1">
    <citation type="submission" date="2019-07" db="EMBL/GenBank/DDBJ databases">
        <authorList>
            <person name="Dittberner H."/>
        </authorList>
    </citation>
    <scope>NUCLEOTIDE SEQUENCE [LARGE SCALE GENOMIC DNA]</scope>
</reference>
<organism evidence="1 2">
    <name type="scientific">Arabis nemorensis</name>
    <dbReference type="NCBI Taxonomy" id="586526"/>
    <lineage>
        <taxon>Eukaryota</taxon>
        <taxon>Viridiplantae</taxon>
        <taxon>Streptophyta</taxon>
        <taxon>Embryophyta</taxon>
        <taxon>Tracheophyta</taxon>
        <taxon>Spermatophyta</taxon>
        <taxon>Magnoliopsida</taxon>
        <taxon>eudicotyledons</taxon>
        <taxon>Gunneridae</taxon>
        <taxon>Pentapetalae</taxon>
        <taxon>rosids</taxon>
        <taxon>malvids</taxon>
        <taxon>Brassicales</taxon>
        <taxon>Brassicaceae</taxon>
        <taxon>Arabideae</taxon>
        <taxon>Arabis</taxon>
    </lineage>
</organism>
<gene>
    <name evidence="1" type="ORF">ANE_LOCUS10664</name>
</gene>
<dbReference type="Proteomes" id="UP000489600">
    <property type="component" value="Unassembled WGS sequence"/>
</dbReference>
<dbReference type="AlphaFoldDB" id="A0A565BF44"/>
<name>A0A565BF44_9BRAS</name>
<keyword evidence="2" id="KW-1185">Reference proteome</keyword>
<sequence>MKPVTINHAPCKAMLDDLTKLTKKLLGIAIPIRCPSKLVLSTECRWKRKNCCANAAAKARKVKPLAAEAALGRARSKIIVKTEKTMKDIDMEACSRLRRWVEAMVPSGSKGW</sequence>
<accession>A0A565BF44</accession>
<protein>
    <submittedName>
        <fullName evidence="1">Uncharacterized protein</fullName>
    </submittedName>
</protein>
<evidence type="ECO:0000313" key="2">
    <source>
        <dbReference type="Proteomes" id="UP000489600"/>
    </source>
</evidence>
<comment type="caution">
    <text evidence="1">The sequence shown here is derived from an EMBL/GenBank/DDBJ whole genome shotgun (WGS) entry which is preliminary data.</text>
</comment>
<proteinExistence type="predicted"/>
<dbReference type="EMBL" id="CABITT030000004">
    <property type="protein sequence ID" value="VVB00220.1"/>
    <property type="molecule type" value="Genomic_DNA"/>
</dbReference>